<dbReference type="OrthoDB" id="2346021at2759"/>
<sequence>MDGLTVNRDLMNKIVDQQFELFPRDLELMIGNAKCNDNIFDIDTLQNFKEKEMQLIHNLQTELNCIQERFQRAHEQDSNQQTLNKLAQVTKELSLQLERFYKIYDNEIEPWVGKDQKKILDGLGLQVHEANSRLDNLRQRLKDFEIIHTSYEDIISHLSSIIKPQASDNNQISELSAKSNINTINNWGETGLDAIERLHNVEKVLRNGIVRRERGG</sequence>
<reference evidence="2" key="1">
    <citation type="submission" date="2021-06" db="EMBL/GenBank/DDBJ databases">
        <authorList>
            <person name="Kallberg Y."/>
            <person name="Tangrot J."/>
            <person name="Rosling A."/>
        </authorList>
    </citation>
    <scope>NUCLEOTIDE SEQUENCE</scope>
    <source>
        <strain evidence="2">MA453B</strain>
    </source>
</reference>
<comment type="caution">
    <text evidence="2">The sequence shown here is derived from an EMBL/GenBank/DDBJ whole genome shotgun (WGS) entry which is preliminary data.</text>
</comment>
<evidence type="ECO:0000313" key="3">
    <source>
        <dbReference type="Proteomes" id="UP000789405"/>
    </source>
</evidence>
<proteinExistence type="predicted"/>
<feature type="coiled-coil region" evidence="1">
    <location>
        <begin position="49"/>
        <end position="76"/>
    </location>
</feature>
<keyword evidence="3" id="KW-1185">Reference proteome</keyword>
<dbReference type="Proteomes" id="UP000789405">
    <property type="component" value="Unassembled WGS sequence"/>
</dbReference>
<keyword evidence="1" id="KW-0175">Coiled coil</keyword>
<evidence type="ECO:0000313" key="2">
    <source>
        <dbReference type="EMBL" id="CAG8460219.1"/>
    </source>
</evidence>
<accession>A0A9N8YWF2</accession>
<organism evidence="2 3">
    <name type="scientific">Dentiscutata erythropus</name>
    <dbReference type="NCBI Taxonomy" id="1348616"/>
    <lineage>
        <taxon>Eukaryota</taxon>
        <taxon>Fungi</taxon>
        <taxon>Fungi incertae sedis</taxon>
        <taxon>Mucoromycota</taxon>
        <taxon>Glomeromycotina</taxon>
        <taxon>Glomeromycetes</taxon>
        <taxon>Diversisporales</taxon>
        <taxon>Gigasporaceae</taxon>
        <taxon>Dentiscutata</taxon>
    </lineage>
</organism>
<feature type="coiled-coil region" evidence="1">
    <location>
        <begin position="120"/>
        <end position="147"/>
    </location>
</feature>
<protein>
    <submittedName>
        <fullName evidence="2">8745_t:CDS:1</fullName>
    </submittedName>
</protein>
<name>A0A9N8YWF2_9GLOM</name>
<dbReference type="EMBL" id="CAJVPY010000244">
    <property type="protein sequence ID" value="CAG8460219.1"/>
    <property type="molecule type" value="Genomic_DNA"/>
</dbReference>
<gene>
    <name evidence="2" type="ORF">DERYTH_LOCUS969</name>
</gene>
<evidence type="ECO:0000256" key="1">
    <source>
        <dbReference type="SAM" id="Coils"/>
    </source>
</evidence>
<dbReference type="AlphaFoldDB" id="A0A9N8YWF2"/>